<keyword evidence="2 4" id="KW-0808">Transferase</keyword>
<dbReference type="Gene3D" id="3.30.420.40">
    <property type="match status" value="2"/>
</dbReference>
<evidence type="ECO:0000259" key="6">
    <source>
        <dbReference type="Pfam" id="PF02782"/>
    </source>
</evidence>
<dbReference type="Pfam" id="PF02782">
    <property type="entry name" value="FGGY_C"/>
    <property type="match status" value="1"/>
</dbReference>
<dbReference type="CDD" id="cd07804">
    <property type="entry name" value="ASKHA_NBD_FGGY_RrXK-like"/>
    <property type="match status" value="1"/>
</dbReference>
<dbReference type="EMBL" id="BLIV01000003">
    <property type="protein sequence ID" value="GFE50389.1"/>
    <property type="molecule type" value="Genomic_DNA"/>
</dbReference>
<dbReference type="InterPro" id="IPR018484">
    <property type="entry name" value="FGGY_N"/>
</dbReference>
<dbReference type="RefSeq" id="WP_159977030.1">
    <property type="nucleotide sequence ID" value="NZ_BLIV01000003.1"/>
</dbReference>
<dbReference type="SUPFAM" id="SSF53067">
    <property type="entry name" value="Actin-like ATPase domain"/>
    <property type="match status" value="2"/>
</dbReference>
<dbReference type="InterPro" id="IPR018485">
    <property type="entry name" value="FGGY_C"/>
</dbReference>
<dbReference type="Proteomes" id="UP000436522">
    <property type="component" value="Unassembled WGS sequence"/>
</dbReference>
<evidence type="ECO:0000259" key="5">
    <source>
        <dbReference type="Pfam" id="PF00370"/>
    </source>
</evidence>
<accession>A0A640VQU3</accession>
<gene>
    <name evidence="7" type="ORF">So717_21420</name>
</gene>
<keyword evidence="8" id="KW-1185">Reference proteome</keyword>
<protein>
    <submittedName>
        <fullName evidence="7">Sugar kinase</fullName>
    </submittedName>
</protein>
<dbReference type="InterPro" id="IPR018483">
    <property type="entry name" value="Carb_kinase_FGGY_CS"/>
</dbReference>
<organism evidence="7 8">
    <name type="scientific">Roseobacter cerasinus</name>
    <dbReference type="NCBI Taxonomy" id="2602289"/>
    <lineage>
        <taxon>Bacteria</taxon>
        <taxon>Pseudomonadati</taxon>
        <taxon>Pseudomonadota</taxon>
        <taxon>Alphaproteobacteria</taxon>
        <taxon>Rhodobacterales</taxon>
        <taxon>Roseobacteraceae</taxon>
        <taxon>Roseobacter</taxon>
    </lineage>
</organism>
<feature type="domain" description="Carbohydrate kinase FGGY N-terminal" evidence="5">
    <location>
        <begin position="3"/>
        <end position="248"/>
    </location>
</feature>
<keyword evidence="3 4" id="KW-0418">Kinase</keyword>
<sequence>MAYTLGIDIGTYETKGVLVDHAGEVVAQAARSHEMLVPRPGWAEHRPQEDWWGDFVFVCQTLLRESGIDAREIKAVGCSAIGPCMLPVAADGAPLMNGVLYGVDGRAEMEVRELTERIGEDVLIARCGNALTSQSVGPKILWLKRHHPDLYAQVAHVMTSTSFLVQRLTGEVVIDHYTASSFAPLYDVHIQGWVDDLADDILPLDKLPRLMWSSEIAGQVTEAAAAATGLAPGTPVTAGTIDAAAEALSVGVDHPGDMMMMYGSTIFIILRTAKRVTDPRIWYAPWLFEGEHASMAGLATSGTLTHWFRDQIARDLDTAEAFPLLAQEAAASPPGANGLLQLPYFSGERTPLHDVHAKGALFGLNLTHTRGDMYRALIEGIAYGTRHVTDTFAEFGSSPKRVLAVGGGTKNQLWLQATSDITGIDQVVCQKTIGASYGDAFLAAIAIEAVKRADIAQWNPAAATVTAVSHPAYSTGYDLFRRLYEQTKDIARLL</sequence>
<evidence type="ECO:0000256" key="3">
    <source>
        <dbReference type="ARBA" id="ARBA00022777"/>
    </source>
</evidence>
<dbReference type="PANTHER" id="PTHR43095:SF5">
    <property type="entry name" value="XYLULOSE KINASE"/>
    <property type="match status" value="1"/>
</dbReference>
<dbReference type="GO" id="GO:0005975">
    <property type="term" value="P:carbohydrate metabolic process"/>
    <property type="evidence" value="ECO:0007669"/>
    <property type="project" value="InterPro"/>
</dbReference>
<evidence type="ECO:0000256" key="2">
    <source>
        <dbReference type="ARBA" id="ARBA00022679"/>
    </source>
</evidence>
<dbReference type="GO" id="GO:0016773">
    <property type="term" value="F:phosphotransferase activity, alcohol group as acceptor"/>
    <property type="evidence" value="ECO:0007669"/>
    <property type="project" value="InterPro"/>
</dbReference>
<feature type="domain" description="Carbohydrate kinase FGGY C-terminal" evidence="6">
    <location>
        <begin position="262"/>
        <end position="446"/>
    </location>
</feature>
<proteinExistence type="inferred from homology"/>
<dbReference type="PANTHER" id="PTHR43095">
    <property type="entry name" value="SUGAR KINASE"/>
    <property type="match status" value="1"/>
</dbReference>
<dbReference type="GO" id="GO:0016301">
    <property type="term" value="F:kinase activity"/>
    <property type="evidence" value="ECO:0007669"/>
    <property type="project" value="UniProtKB-KW"/>
</dbReference>
<evidence type="ECO:0000256" key="1">
    <source>
        <dbReference type="ARBA" id="ARBA00009156"/>
    </source>
</evidence>
<evidence type="ECO:0000313" key="8">
    <source>
        <dbReference type="Proteomes" id="UP000436522"/>
    </source>
</evidence>
<dbReference type="PIRSF" id="PIRSF000538">
    <property type="entry name" value="GlpK"/>
    <property type="match status" value="1"/>
</dbReference>
<dbReference type="PROSITE" id="PS00445">
    <property type="entry name" value="FGGY_KINASES_2"/>
    <property type="match status" value="1"/>
</dbReference>
<reference evidence="7 8" key="1">
    <citation type="submission" date="2019-12" db="EMBL/GenBank/DDBJ databases">
        <title>Roseobacter cerasinus sp. nov., isolated from seawater around aquaculture.</title>
        <authorList>
            <person name="Muramatsu S."/>
            <person name="Takabe Y."/>
            <person name="Mori K."/>
            <person name="Takaichi S."/>
            <person name="Hanada S."/>
        </authorList>
    </citation>
    <scope>NUCLEOTIDE SEQUENCE [LARGE SCALE GENOMIC DNA]</scope>
    <source>
        <strain evidence="7 8">AI77</strain>
    </source>
</reference>
<dbReference type="InterPro" id="IPR043129">
    <property type="entry name" value="ATPase_NBD"/>
</dbReference>
<dbReference type="OrthoDB" id="9805576at2"/>
<dbReference type="InterPro" id="IPR050406">
    <property type="entry name" value="FGGY_Carb_Kinase"/>
</dbReference>
<comment type="caution">
    <text evidence="7">The sequence shown here is derived from an EMBL/GenBank/DDBJ whole genome shotgun (WGS) entry which is preliminary data.</text>
</comment>
<dbReference type="Pfam" id="PF00370">
    <property type="entry name" value="FGGY_N"/>
    <property type="match status" value="1"/>
</dbReference>
<comment type="similarity">
    <text evidence="1 4">Belongs to the FGGY kinase family.</text>
</comment>
<evidence type="ECO:0000256" key="4">
    <source>
        <dbReference type="RuleBase" id="RU003733"/>
    </source>
</evidence>
<dbReference type="InterPro" id="IPR000577">
    <property type="entry name" value="Carb_kinase_FGGY"/>
</dbReference>
<dbReference type="AlphaFoldDB" id="A0A640VQU3"/>
<name>A0A640VQU3_9RHOB</name>
<evidence type="ECO:0000313" key="7">
    <source>
        <dbReference type="EMBL" id="GFE50389.1"/>
    </source>
</evidence>